<comment type="caution">
    <text evidence="3">The sequence shown here is derived from an EMBL/GenBank/DDBJ whole genome shotgun (WGS) entry which is preliminary data.</text>
</comment>
<name>A0ABW2L991_9BACT</name>
<feature type="signal peptide" evidence="2">
    <location>
        <begin position="1"/>
        <end position="21"/>
    </location>
</feature>
<reference evidence="4" key="1">
    <citation type="journal article" date="2019" name="Int. J. Syst. Evol. Microbiol.">
        <title>The Global Catalogue of Microorganisms (GCM) 10K type strain sequencing project: providing services to taxonomists for standard genome sequencing and annotation.</title>
        <authorList>
            <consortium name="The Broad Institute Genomics Platform"/>
            <consortium name="The Broad Institute Genome Sequencing Center for Infectious Disease"/>
            <person name="Wu L."/>
            <person name="Ma J."/>
        </authorList>
    </citation>
    <scope>NUCLEOTIDE SEQUENCE [LARGE SCALE GENOMIC DNA]</scope>
    <source>
        <strain evidence="4">CGMCC 4.1467</strain>
    </source>
</reference>
<evidence type="ECO:0000256" key="1">
    <source>
        <dbReference type="SAM" id="MobiDB-lite"/>
    </source>
</evidence>
<sequence>MKLLSLAAGFTFTLLPVSLLASVTFDFADGNNLDDQGIGASIQLTDGATSPSTDITLSTIDIQGQDGSLASTGTANTTHSTSESSLGVASLTNTGGYENEARDFNRNEAWSFTFDVDVKLVEIDFDDWNSGAAMTLTSSAFAAKSFSYLLSNSGTFSLSNTVVPAGTTVTLKMISQSNDLGVFLKYLKVEAVQPPPPGIIFSDGDGGDWTTTEANFTENGLPKIFVPGEDVIFPAGGNLAVRVEEAGISAGSIIYESNQNGTLKFLLGDLTTSSTTSVGRGTIAVQNKTTISGTATALSNGKVEVLDGGNLTVGAISLGGGSDLIVEAGGTLNPAPPLSLNTGGADIYAHADITLGAVSNSIDENSLDKFGDGTLTLTDGMGTITTGPVRFDIEAGNVIVQGSTPVNIGGIMTFNGSFIMEGPEVELHASDITGTGSIVVRSSSMLSPRFNDGDSIIEVPIIIEEGQTLSIDPSSNSNTEVYIKAGLSGPGNFNKLGNGLCFFQSPNEGYDGSTTVSGGTLRMADPSLNDFSPIYLSGTGKLDLRHGVEDVVHSLFIDGVQLEAGTYGSSSVTGGNLTQTNDVNFSTSGTGWLRVVSGPASAEDYEGWSGPGGYNLSGGPDDDDDQDGVANGDEYAFGLDPTSAASTNPIASTLDPTSGKFSYTRRNRTLYSTGLTYIYEYSLNLKDDWERFPNTFSQTSDNGDPVETITVTLPSELLSNDALFIRVNVH</sequence>
<keyword evidence="4" id="KW-1185">Reference proteome</keyword>
<keyword evidence="2" id="KW-0732">Signal</keyword>
<protein>
    <submittedName>
        <fullName evidence="3">Uncharacterized protein</fullName>
    </submittedName>
</protein>
<dbReference type="Proteomes" id="UP001596472">
    <property type="component" value="Unassembled WGS sequence"/>
</dbReference>
<evidence type="ECO:0000313" key="3">
    <source>
        <dbReference type="EMBL" id="MFC7338999.1"/>
    </source>
</evidence>
<proteinExistence type="predicted"/>
<dbReference type="RefSeq" id="WP_379715047.1">
    <property type="nucleotide sequence ID" value="NZ_JBHTBS010000011.1"/>
</dbReference>
<dbReference type="EMBL" id="JBHTBS010000011">
    <property type="protein sequence ID" value="MFC7338999.1"/>
    <property type="molecule type" value="Genomic_DNA"/>
</dbReference>
<evidence type="ECO:0000313" key="4">
    <source>
        <dbReference type="Proteomes" id="UP001596472"/>
    </source>
</evidence>
<evidence type="ECO:0000256" key="2">
    <source>
        <dbReference type="SAM" id="SignalP"/>
    </source>
</evidence>
<gene>
    <name evidence="3" type="ORF">ACFQY0_17515</name>
</gene>
<feature type="region of interest" description="Disordered" evidence="1">
    <location>
        <begin position="603"/>
        <end position="633"/>
    </location>
</feature>
<feature type="chain" id="PRO_5046439737" evidence="2">
    <location>
        <begin position="22"/>
        <end position="730"/>
    </location>
</feature>
<accession>A0ABW2L991</accession>
<organism evidence="3 4">
    <name type="scientific">Haloferula chungangensis</name>
    <dbReference type="NCBI Taxonomy" id="1048331"/>
    <lineage>
        <taxon>Bacteria</taxon>
        <taxon>Pseudomonadati</taxon>
        <taxon>Verrucomicrobiota</taxon>
        <taxon>Verrucomicrobiia</taxon>
        <taxon>Verrucomicrobiales</taxon>
        <taxon>Verrucomicrobiaceae</taxon>
        <taxon>Haloferula</taxon>
    </lineage>
</organism>